<keyword evidence="1" id="KW-0175">Coiled coil</keyword>
<accession>A0AAN7T6M5</accession>
<feature type="compositionally biased region" description="Polar residues" evidence="2">
    <location>
        <begin position="234"/>
        <end position="247"/>
    </location>
</feature>
<gene>
    <name evidence="3" type="ORF">LTR05_001542</name>
</gene>
<feature type="compositionally biased region" description="Basic and acidic residues" evidence="2">
    <location>
        <begin position="216"/>
        <end position="233"/>
    </location>
</feature>
<evidence type="ECO:0008006" key="5">
    <source>
        <dbReference type="Google" id="ProtNLM"/>
    </source>
</evidence>
<dbReference type="EMBL" id="JAVRRJ010000001">
    <property type="protein sequence ID" value="KAK5091359.1"/>
    <property type="molecule type" value="Genomic_DNA"/>
</dbReference>
<reference evidence="3 4" key="1">
    <citation type="submission" date="2023-08" db="EMBL/GenBank/DDBJ databases">
        <title>Black Yeasts Isolated from many extreme environments.</title>
        <authorList>
            <person name="Coleine C."/>
            <person name="Stajich J.E."/>
            <person name="Selbmann L."/>
        </authorList>
    </citation>
    <scope>NUCLEOTIDE SEQUENCE [LARGE SCALE GENOMIC DNA]</scope>
    <source>
        <strain evidence="3 4">CCFEE 5910</strain>
    </source>
</reference>
<keyword evidence="4" id="KW-1185">Reference proteome</keyword>
<feature type="region of interest" description="Disordered" evidence="2">
    <location>
        <begin position="34"/>
        <end position="68"/>
    </location>
</feature>
<sequence length="458" mass="52015">MAHSPAFHDRGTRFTNYSSIHSADAFVGEYQVMYTPGSTSPQQPRANRKSSRFSRTASSSKPHQNVSQSYLLPSDMPNTSQIMPDHGPLPNIQVHYNIPADEKQIVASLRALQRDLAEAVQTIATLTRERDDALQEIRMLKSTARKLSSPASRPSKTFEDELFDLSSPIQESPKRSGQRLLQSRKEGREQKETQVSDEARVISTHAAHQRHASIKNARESSKQHQKPVVDDTKQSVLDENPTAASNTSRRRRRHSLDENMTSAYIIPDITVEEQVQSPLKVSRAAQNVLHSLDPEHINNCDVCHRLTKHIRATERERKASKKEVALQDIAREPPSKVQDFASFATDKVRRATQPDYTAVLAGFTPDDSVLHDQTMRPKVSPDQALTRVRVLMDAQFRKAKERHGLAWEKYNKIEAPLSSKKHSEISKEMQHWAEKMEECRVHLDYLRDVEEGMRDGNT</sequence>
<dbReference type="Proteomes" id="UP001309876">
    <property type="component" value="Unassembled WGS sequence"/>
</dbReference>
<feature type="region of interest" description="Disordered" evidence="2">
    <location>
        <begin position="144"/>
        <end position="256"/>
    </location>
</feature>
<evidence type="ECO:0000256" key="2">
    <source>
        <dbReference type="SAM" id="MobiDB-lite"/>
    </source>
</evidence>
<dbReference type="AlphaFoldDB" id="A0AAN7T6M5"/>
<organism evidence="3 4">
    <name type="scientific">Lithohypha guttulata</name>
    <dbReference type="NCBI Taxonomy" id="1690604"/>
    <lineage>
        <taxon>Eukaryota</taxon>
        <taxon>Fungi</taxon>
        <taxon>Dikarya</taxon>
        <taxon>Ascomycota</taxon>
        <taxon>Pezizomycotina</taxon>
        <taxon>Eurotiomycetes</taxon>
        <taxon>Chaetothyriomycetidae</taxon>
        <taxon>Chaetothyriales</taxon>
        <taxon>Trichomeriaceae</taxon>
        <taxon>Lithohypha</taxon>
    </lineage>
</organism>
<feature type="compositionally biased region" description="Polar residues" evidence="2">
    <location>
        <begin position="36"/>
        <end position="45"/>
    </location>
</feature>
<evidence type="ECO:0000313" key="3">
    <source>
        <dbReference type="EMBL" id="KAK5091359.1"/>
    </source>
</evidence>
<proteinExistence type="predicted"/>
<evidence type="ECO:0000313" key="4">
    <source>
        <dbReference type="Proteomes" id="UP001309876"/>
    </source>
</evidence>
<comment type="caution">
    <text evidence="3">The sequence shown here is derived from an EMBL/GenBank/DDBJ whole genome shotgun (WGS) entry which is preliminary data.</text>
</comment>
<feature type="compositionally biased region" description="Polar residues" evidence="2">
    <location>
        <begin position="145"/>
        <end position="155"/>
    </location>
</feature>
<evidence type="ECO:0000256" key="1">
    <source>
        <dbReference type="SAM" id="Coils"/>
    </source>
</evidence>
<feature type="coiled-coil region" evidence="1">
    <location>
        <begin position="109"/>
        <end position="143"/>
    </location>
</feature>
<protein>
    <recommendedName>
        <fullName evidence="5">Cep57 centrosome microtubule-binding domain-containing protein</fullName>
    </recommendedName>
</protein>
<feature type="compositionally biased region" description="Basic and acidic residues" evidence="2">
    <location>
        <begin position="183"/>
        <end position="200"/>
    </location>
</feature>
<name>A0AAN7T6M5_9EURO</name>